<evidence type="ECO:0000256" key="1">
    <source>
        <dbReference type="ARBA" id="ARBA00006821"/>
    </source>
</evidence>
<organism evidence="4 5">
    <name type="scientific">Candidatus Argoarchaeum ethanivorans</name>
    <dbReference type="NCBI Taxonomy" id="2608793"/>
    <lineage>
        <taxon>Archaea</taxon>
        <taxon>Methanobacteriati</taxon>
        <taxon>Methanobacteriota</taxon>
        <taxon>Stenosarchaea group</taxon>
        <taxon>Methanomicrobia</taxon>
        <taxon>Methanosarcinales</taxon>
        <taxon>Methanosarcinales incertae sedis</taxon>
        <taxon>GOM Arc I cluster</taxon>
        <taxon>Candidatus Argoarchaeum</taxon>
    </lineage>
</organism>
<dbReference type="SUPFAM" id="SSF88713">
    <property type="entry name" value="Glycoside hydrolase/deacetylase"/>
    <property type="match status" value="1"/>
</dbReference>
<sequence>MKAVCLCFQVHQPFRVRWYWPREGYSRDAASVDLYFDQAFNYSVFEKVCRDYIQSNKVVGDTKLVCTFNISGTLFDQCKWHPQLIDSFKKLKGAGVEFASSPYYNSLSSLFEREDEFVRQVKMHKSALLRNLGVTSTSFINTELVHNATIARCLLKLGFSAAVSEGSYNLGDQCCYVFDDGNIPFLRRHRRLSEDVQFRFSDTNWSEYPLTAKKFVQWIDSMKGDVLTLYVDYASFGVQEHGSSSLEFLSSLSDEFSLHGTQLLTVADAVSTFEASSYEGNMNFSRFDLKHCLSNHMQHVYFNELKRLCDMDFVRDDVFGYLQQADILSTMDTTKEHPFDSAVNVFSILSDYARRRV</sequence>
<dbReference type="GO" id="GO:0016787">
    <property type="term" value="F:hydrolase activity"/>
    <property type="evidence" value="ECO:0007669"/>
    <property type="project" value="UniProtKB-KW"/>
</dbReference>
<dbReference type="Proteomes" id="UP000639006">
    <property type="component" value="Unassembled WGS sequence"/>
</dbReference>
<dbReference type="EMBL" id="CAJHIQ010000028">
    <property type="protein sequence ID" value="CAD6493282.1"/>
    <property type="molecule type" value="Genomic_DNA"/>
</dbReference>
<keyword evidence="4" id="KW-0378">Hydrolase</keyword>
<gene>
    <name evidence="4" type="ORF">DIAAKJNI_00462</name>
</gene>
<dbReference type="GO" id="GO:0005975">
    <property type="term" value="P:carbohydrate metabolic process"/>
    <property type="evidence" value="ECO:0007669"/>
    <property type="project" value="InterPro"/>
</dbReference>
<evidence type="ECO:0000256" key="2">
    <source>
        <dbReference type="ARBA" id="ARBA00023277"/>
    </source>
</evidence>
<evidence type="ECO:0000259" key="3">
    <source>
        <dbReference type="Pfam" id="PF03065"/>
    </source>
</evidence>
<feature type="domain" description="Glycoside hydrolase family 57 N-terminal" evidence="3">
    <location>
        <begin position="6"/>
        <end position="275"/>
    </location>
</feature>
<keyword evidence="2" id="KW-0119">Carbohydrate metabolism</keyword>
<comment type="similarity">
    <text evidence="1">Belongs to the glycosyl hydrolase 57 family.</text>
</comment>
<dbReference type="AlphaFoldDB" id="A0A811TC95"/>
<dbReference type="PANTHER" id="PTHR36306">
    <property type="entry name" value="ALPHA-AMYLASE-RELATED-RELATED"/>
    <property type="match status" value="1"/>
</dbReference>
<dbReference type="InterPro" id="IPR004300">
    <property type="entry name" value="Glyco_hydro_57_N"/>
</dbReference>
<name>A0A811TC95_9EURY</name>
<comment type="caution">
    <text evidence="4">The sequence shown here is derived from an EMBL/GenBank/DDBJ whole genome shotgun (WGS) entry which is preliminary data.</text>
</comment>
<evidence type="ECO:0000313" key="4">
    <source>
        <dbReference type="EMBL" id="CAD6493282.1"/>
    </source>
</evidence>
<dbReference type="PANTHER" id="PTHR36306:SF1">
    <property type="entry name" value="ALPHA-AMYLASE-RELATED"/>
    <property type="match status" value="1"/>
</dbReference>
<proteinExistence type="inferred from homology"/>
<dbReference type="InterPro" id="IPR052046">
    <property type="entry name" value="GH57_Enzymes"/>
</dbReference>
<protein>
    <submittedName>
        <fullName evidence="4">Glycosyl hydrolase family 57</fullName>
    </submittedName>
</protein>
<dbReference type="InterPro" id="IPR011330">
    <property type="entry name" value="Glyco_hydro/deAcase_b/a-brl"/>
</dbReference>
<dbReference type="Pfam" id="PF03065">
    <property type="entry name" value="Glyco_hydro_57"/>
    <property type="match status" value="1"/>
</dbReference>
<evidence type="ECO:0000313" key="5">
    <source>
        <dbReference type="Proteomes" id="UP000639006"/>
    </source>
</evidence>
<dbReference type="Gene3D" id="3.20.110.20">
    <property type="match status" value="1"/>
</dbReference>
<accession>A0A811TC95</accession>
<reference evidence="4" key="1">
    <citation type="submission" date="2020-10" db="EMBL/GenBank/DDBJ databases">
        <authorList>
            <person name="Hahn C.J."/>
            <person name="Laso-Perez R."/>
            <person name="Vulcano F."/>
            <person name="Vaziourakis K.-M."/>
            <person name="Stokke R."/>
            <person name="Steen I.H."/>
            <person name="Teske A."/>
            <person name="Boetius A."/>
            <person name="Liebeke M."/>
            <person name="Amann R."/>
            <person name="Knittel K."/>
        </authorList>
    </citation>
    <scope>NUCLEOTIDE SEQUENCE</scope>
    <source>
        <strain evidence="4">Gfbio:e3339647-f889-4370-9287-4fb5cb688e4c:AG392M11_GoMArc1</strain>
    </source>
</reference>